<evidence type="ECO:0000256" key="9">
    <source>
        <dbReference type="ARBA" id="ARBA00023163"/>
    </source>
</evidence>
<dbReference type="SUPFAM" id="SSF57716">
    <property type="entry name" value="Glucocorticoid receptor-like (DNA-binding domain)"/>
    <property type="match status" value="1"/>
</dbReference>
<evidence type="ECO:0000256" key="13">
    <source>
        <dbReference type="RuleBase" id="RU369073"/>
    </source>
</evidence>
<organism evidence="16 17">
    <name type="scientific">Aldrovandia affinis</name>
    <dbReference type="NCBI Taxonomy" id="143900"/>
    <lineage>
        <taxon>Eukaryota</taxon>
        <taxon>Metazoa</taxon>
        <taxon>Chordata</taxon>
        <taxon>Craniata</taxon>
        <taxon>Vertebrata</taxon>
        <taxon>Euteleostomi</taxon>
        <taxon>Actinopterygii</taxon>
        <taxon>Neopterygii</taxon>
        <taxon>Teleostei</taxon>
        <taxon>Notacanthiformes</taxon>
        <taxon>Halosauridae</taxon>
        <taxon>Aldrovandia</taxon>
    </lineage>
</organism>
<evidence type="ECO:0000313" key="16">
    <source>
        <dbReference type="EMBL" id="KAJ8392009.1"/>
    </source>
</evidence>
<dbReference type="SMART" id="SM00980">
    <property type="entry name" value="THAP"/>
    <property type="match status" value="1"/>
</dbReference>
<feature type="region of interest" description="Disordered" evidence="14">
    <location>
        <begin position="71"/>
        <end position="165"/>
    </location>
</feature>
<accession>A0AAD7WDJ5</accession>
<reference evidence="16" key="1">
    <citation type="journal article" date="2023" name="Science">
        <title>Genome structures resolve the early diversification of teleost fishes.</title>
        <authorList>
            <person name="Parey E."/>
            <person name="Louis A."/>
            <person name="Montfort J."/>
            <person name="Bouchez O."/>
            <person name="Roques C."/>
            <person name="Iampietro C."/>
            <person name="Lluch J."/>
            <person name="Castinel A."/>
            <person name="Donnadieu C."/>
            <person name="Desvignes T."/>
            <person name="Floi Bucao C."/>
            <person name="Jouanno E."/>
            <person name="Wen M."/>
            <person name="Mejri S."/>
            <person name="Dirks R."/>
            <person name="Jansen H."/>
            <person name="Henkel C."/>
            <person name="Chen W.J."/>
            <person name="Zahm M."/>
            <person name="Cabau C."/>
            <person name="Klopp C."/>
            <person name="Thompson A.W."/>
            <person name="Robinson-Rechavi M."/>
            <person name="Braasch I."/>
            <person name="Lecointre G."/>
            <person name="Bobe J."/>
            <person name="Postlethwait J.H."/>
            <person name="Berthelot C."/>
            <person name="Roest Crollius H."/>
            <person name="Guiguen Y."/>
        </authorList>
    </citation>
    <scope>NUCLEOTIDE SEQUENCE</scope>
    <source>
        <strain evidence="16">NC1722</strain>
    </source>
</reference>
<dbReference type="PROSITE" id="PS50950">
    <property type="entry name" value="ZF_THAP"/>
    <property type="match status" value="1"/>
</dbReference>
<evidence type="ECO:0000256" key="14">
    <source>
        <dbReference type="SAM" id="MobiDB-lite"/>
    </source>
</evidence>
<keyword evidence="10 13" id="KW-0539">Nucleus</keyword>
<dbReference type="InterPro" id="IPR038441">
    <property type="entry name" value="THAP_Znf_sf"/>
</dbReference>
<evidence type="ECO:0000256" key="12">
    <source>
        <dbReference type="PROSITE-ProRule" id="PRU00309"/>
    </source>
</evidence>
<dbReference type="PANTHER" id="PTHR46600:SF1">
    <property type="entry name" value="THAP DOMAIN-CONTAINING PROTEIN 1"/>
    <property type="match status" value="1"/>
</dbReference>
<keyword evidence="3" id="KW-0479">Metal-binding</keyword>
<dbReference type="AlphaFoldDB" id="A0AAD7WDJ5"/>
<keyword evidence="11 13" id="KW-0131">Cell cycle</keyword>
<evidence type="ECO:0000259" key="15">
    <source>
        <dbReference type="PROSITE" id="PS50950"/>
    </source>
</evidence>
<evidence type="ECO:0000256" key="11">
    <source>
        <dbReference type="ARBA" id="ARBA00023306"/>
    </source>
</evidence>
<comment type="function">
    <text evidence="13">DNA-binding transcription regulator that regulates endothelial cell proliferation and G1/S cell-cycle progression. Specifically binds the 5'-[AT]NTNN[GT]GGCA[AGT]-3' core DNA sequence and acts by modulating expression of pRB-E2F cell-cycle target genes.</text>
</comment>
<evidence type="ECO:0000256" key="2">
    <source>
        <dbReference type="ARBA" id="ARBA00006177"/>
    </source>
</evidence>
<keyword evidence="17" id="KW-1185">Reference proteome</keyword>
<dbReference type="SMART" id="SM00692">
    <property type="entry name" value="DM3"/>
    <property type="match status" value="1"/>
</dbReference>
<evidence type="ECO:0000256" key="3">
    <source>
        <dbReference type="ARBA" id="ARBA00022723"/>
    </source>
</evidence>
<evidence type="ECO:0000313" key="17">
    <source>
        <dbReference type="Proteomes" id="UP001221898"/>
    </source>
</evidence>
<dbReference type="GO" id="GO:0001935">
    <property type="term" value="P:endothelial cell proliferation"/>
    <property type="evidence" value="ECO:0007669"/>
    <property type="project" value="UniProtKB-UniRule"/>
</dbReference>
<gene>
    <name evidence="16" type="ORF">AAFF_G00083190</name>
</gene>
<evidence type="ECO:0000256" key="1">
    <source>
        <dbReference type="ARBA" id="ARBA00004642"/>
    </source>
</evidence>
<dbReference type="GO" id="GO:0003700">
    <property type="term" value="F:DNA-binding transcription factor activity"/>
    <property type="evidence" value="ECO:0007669"/>
    <property type="project" value="UniProtKB-UniRule"/>
</dbReference>
<keyword evidence="6 13" id="KW-0805">Transcription regulation</keyword>
<keyword evidence="8 12" id="KW-0238">DNA-binding</keyword>
<dbReference type="InterPro" id="IPR026516">
    <property type="entry name" value="THAP1/10"/>
</dbReference>
<dbReference type="Pfam" id="PF05485">
    <property type="entry name" value="THAP"/>
    <property type="match status" value="1"/>
</dbReference>
<protein>
    <recommendedName>
        <fullName evidence="13">THAP domain-containing protein 1</fullName>
    </recommendedName>
</protein>
<name>A0AAD7WDJ5_9TELE</name>
<dbReference type="InterPro" id="IPR006612">
    <property type="entry name" value="THAP_Znf"/>
</dbReference>
<keyword evidence="4 12" id="KW-0863">Zinc-finger</keyword>
<sequence>MSFHDFPTNSEQRKDWVQAVKRDEGADFKIRRGSTFVCSHHFNSDDYQPSTTTGSKRLKAGMVPSRFKWNSYGEKPRRESAFERVNVGLGVNTHETDSPQQQDTNSSRKAMDHDYTARPPGEPSNDPLSPDYIPSKLPHRPETSKKIGTYQRSFRRVSTAQPEEV</sequence>
<evidence type="ECO:0000256" key="8">
    <source>
        <dbReference type="ARBA" id="ARBA00023125"/>
    </source>
</evidence>
<dbReference type="Gene3D" id="6.20.210.20">
    <property type="entry name" value="THAP domain"/>
    <property type="match status" value="1"/>
</dbReference>
<feature type="compositionally biased region" description="Polar residues" evidence="14">
    <location>
        <begin position="150"/>
        <end position="165"/>
    </location>
</feature>
<comment type="subcellular location">
    <subcellularLocation>
        <location evidence="1 13">Nucleus</location>
        <location evidence="1 13">Nucleoplasm</location>
    </subcellularLocation>
</comment>
<feature type="compositionally biased region" description="Polar residues" evidence="14">
    <location>
        <begin position="98"/>
        <end position="108"/>
    </location>
</feature>
<dbReference type="GO" id="GO:0005654">
    <property type="term" value="C:nucleoplasm"/>
    <property type="evidence" value="ECO:0007669"/>
    <property type="project" value="UniProtKB-SubCell"/>
</dbReference>
<dbReference type="PANTHER" id="PTHR46600">
    <property type="entry name" value="THAP DOMAIN-CONTAINING"/>
    <property type="match status" value="1"/>
</dbReference>
<evidence type="ECO:0000256" key="10">
    <source>
        <dbReference type="ARBA" id="ARBA00023242"/>
    </source>
</evidence>
<keyword evidence="9 13" id="KW-0804">Transcription</keyword>
<evidence type="ECO:0000256" key="5">
    <source>
        <dbReference type="ARBA" id="ARBA00022833"/>
    </source>
</evidence>
<proteinExistence type="inferred from homology"/>
<dbReference type="EMBL" id="JAINUG010000150">
    <property type="protein sequence ID" value="KAJ8392009.1"/>
    <property type="molecule type" value="Genomic_DNA"/>
</dbReference>
<comment type="caution">
    <text evidence="16">The sequence shown here is derived from an EMBL/GenBank/DDBJ whole genome shotgun (WGS) entry which is preliminary data.</text>
</comment>
<comment type="similarity">
    <text evidence="2 13">Belongs to the THAP1 family.</text>
</comment>
<dbReference type="GO" id="GO:0043565">
    <property type="term" value="F:sequence-specific DNA binding"/>
    <property type="evidence" value="ECO:0007669"/>
    <property type="project" value="UniProtKB-UniRule"/>
</dbReference>
<keyword evidence="7 13" id="KW-0175">Coiled coil</keyword>
<dbReference type="Proteomes" id="UP001221898">
    <property type="component" value="Unassembled WGS sequence"/>
</dbReference>
<evidence type="ECO:0000256" key="4">
    <source>
        <dbReference type="ARBA" id="ARBA00022771"/>
    </source>
</evidence>
<dbReference type="GO" id="GO:0008270">
    <property type="term" value="F:zinc ion binding"/>
    <property type="evidence" value="ECO:0007669"/>
    <property type="project" value="UniProtKB-KW"/>
</dbReference>
<feature type="domain" description="THAP-type" evidence="15">
    <location>
        <begin position="1"/>
        <end position="67"/>
    </location>
</feature>
<keyword evidence="5" id="KW-0862">Zinc</keyword>
<evidence type="ECO:0000256" key="7">
    <source>
        <dbReference type="ARBA" id="ARBA00023054"/>
    </source>
</evidence>
<evidence type="ECO:0000256" key="6">
    <source>
        <dbReference type="ARBA" id="ARBA00023015"/>
    </source>
</evidence>